<keyword evidence="2" id="KW-0560">Oxidoreductase</keyword>
<dbReference type="GO" id="GO:0016620">
    <property type="term" value="F:oxidoreductase activity, acting on the aldehyde or oxo group of donors, NAD or NADP as acceptor"/>
    <property type="evidence" value="ECO:0007669"/>
    <property type="project" value="InterPro"/>
</dbReference>
<gene>
    <name evidence="4" type="ORF">E1956_29285</name>
</gene>
<dbReference type="InterPro" id="IPR015590">
    <property type="entry name" value="Aldehyde_DH_dom"/>
</dbReference>
<dbReference type="SUPFAM" id="SSF53720">
    <property type="entry name" value="ALDH-like"/>
    <property type="match status" value="1"/>
</dbReference>
<proteinExistence type="inferred from homology"/>
<protein>
    <submittedName>
        <fullName evidence="4">Aldehyde dehydrogenase family protein</fullName>
    </submittedName>
</protein>
<dbReference type="InterPro" id="IPR016163">
    <property type="entry name" value="Ald_DH_C"/>
</dbReference>
<dbReference type="RefSeq" id="WP_134755804.1">
    <property type="nucleotide sequence ID" value="NZ_CP038150.1"/>
</dbReference>
<evidence type="ECO:0000313" key="4">
    <source>
        <dbReference type="EMBL" id="QBR01303.1"/>
    </source>
</evidence>
<dbReference type="Gene3D" id="3.40.605.10">
    <property type="entry name" value="Aldehyde Dehydrogenase, Chain A, domain 1"/>
    <property type="match status" value="1"/>
</dbReference>
<keyword evidence="5" id="KW-1185">Reference proteome</keyword>
<reference evidence="4 5" key="1">
    <citation type="submission" date="2019-03" db="EMBL/GenBank/DDBJ databases">
        <title>Paraburkholderia sp. 7MH5, isolated from subtropical forest soil.</title>
        <authorList>
            <person name="Gao Z.-H."/>
            <person name="Qiu L.-H."/>
        </authorList>
    </citation>
    <scope>NUCLEOTIDE SEQUENCE [LARGE SCALE GENOMIC DNA]</scope>
    <source>
        <strain evidence="4 5">7MH5</strain>
    </source>
</reference>
<name>A0A4V1B026_9BURK</name>
<dbReference type="FunFam" id="3.40.605.10:FF:000007">
    <property type="entry name" value="NAD/NADP-dependent betaine aldehyde dehydrogenase"/>
    <property type="match status" value="1"/>
</dbReference>
<dbReference type="Proteomes" id="UP000295727">
    <property type="component" value="Chromosome 3"/>
</dbReference>
<dbReference type="PANTHER" id="PTHR11699">
    <property type="entry name" value="ALDEHYDE DEHYDROGENASE-RELATED"/>
    <property type="match status" value="1"/>
</dbReference>
<evidence type="ECO:0000259" key="3">
    <source>
        <dbReference type="Pfam" id="PF00171"/>
    </source>
</evidence>
<dbReference type="InterPro" id="IPR016161">
    <property type="entry name" value="Ald_DH/histidinol_DH"/>
</dbReference>
<organism evidence="4 5">
    <name type="scientific">Paraburkholderia pallida</name>
    <dbReference type="NCBI Taxonomy" id="2547399"/>
    <lineage>
        <taxon>Bacteria</taxon>
        <taxon>Pseudomonadati</taxon>
        <taxon>Pseudomonadota</taxon>
        <taxon>Betaproteobacteria</taxon>
        <taxon>Burkholderiales</taxon>
        <taxon>Burkholderiaceae</taxon>
        <taxon>Paraburkholderia</taxon>
    </lineage>
</organism>
<dbReference type="EMBL" id="CP038150">
    <property type="protein sequence ID" value="QBR01303.1"/>
    <property type="molecule type" value="Genomic_DNA"/>
</dbReference>
<dbReference type="OrthoDB" id="6187633at2"/>
<evidence type="ECO:0000313" key="5">
    <source>
        <dbReference type="Proteomes" id="UP000295727"/>
    </source>
</evidence>
<dbReference type="Pfam" id="PF00171">
    <property type="entry name" value="Aldedh"/>
    <property type="match status" value="1"/>
</dbReference>
<comment type="similarity">
    <text evidence="1">Belongs to the aldehyde dehydrogenase family.</text>
</comment>
<sequence length="489" mass="51263">MTTTRLWIDGAWAQSGTVGVSINPSTGMVLGEFYDGQRAEAELAIAAARRAFDHTQWAHDRQLRARALMELADQLEARTEALISMNARETGKTIRGASLEAHTAPGTLRHNAGLALAQRGGASEILPGVFGISTHEPIGVAGLIIPWNAPLALCVRALGPALAAGCTVVIKMPAQTALTNALIAEALASTTSLPRGVVNLITESGSDCATLLVESTLVDAINFTGSTRTGKLIAAKAAESLKRVSLELGGKTPLVVFEDADIETVAPVVVAAITMFSGQFCMAGSRVLVQRSVADAWRTRLAAMLEAVVLGPADDPSSQMGPLIDKANVARVDAFVRDAAGYGRVLVRGGPVLEGTLAEGAFFRPAMIEPSDVDVPLVQQEIFGPVLSFETFADEADAVRLANATNYGLAASVFTRDLDRAQRVVRAIKAGTIWVNGWATLSDSYEEGGFKQSGLGRARGSASLAEFQETKTTIQVAASHGQGPRAGAH</sequence>
<dbReference type="InterPro" id="IPR016162">
    <property type="entry name" value="Ald_DH_N"/>
</dbReference>
<dbReference type="AlphaFoldDB" id="A0A4V1B026"/>
<feature type="domain" description="Aldehyde dehydrogenase" evidence="3">
    <location>
        <begin position="20"/>
        <end position="472"/>
    </location>
</feature>
<evidence type="ECO:0000256" key="1">
    <source>
        <dbReference type="ARBA" id="ARBA00009986"/>
    </source>
</evidence>
<accession>A0A4V1B026</accession>
<dbReference type="Gene3D" id="3.40.309.10">
    <property type="entry name" value="Aldehyde Dehydrogenase, Chain A, domain 2"/>
    <property type="match status" value="1"/>
</dbReference>
<evidence type="ECO:0000256" key="2">
    <source>
        <dbReference type="ARBA" id="ARBA00023002"/>
    </source>
</evidence>
<dbReference type="KEGG" id="ppai:E1956_29285"/>